<keyword evidence="3" id="KW-1185">Reference proteome</keyword>
<gene>
    <name evidence="2" type="ORF">NP493_409g04014</name>
</gene>
<organism evidence="2 3">
    <name type="scientific">Ridgeia piscesae</name>
    <name type="common">Tubeworm</name>
    <dbReference type="NCBI Taxonomy" id="27915"/>
    <lineage>
        <taxon>Eukaryota</taxon>
        <taxon>Metazoa</taxon>
        <taxon>Spiralia</taxon>
        <taxon>Lophotrochozoa</taxon>
        <taxon>Annelida</taxon>
        <taxon>Polychaeta</taxon>
        <taxon>Sedentaria</taxon>
        <taxon>Canalipalpata</taxon>
        <taxon>Sabellida</taxon>
        <taxon>Siboglinidae</taxon>
        <taxon>Ridgeia</taxon>
    </lineage>
</organism>
<feature type="transmembrane region" description="Helical" evidence="1">
    <location>
        <begin position="27"/>
        <end position="54"/>
    </location>
</feature>
<feature type="transmembrane region" description="Helical" evidence="1">
    <location>
        <begin position="140"/>
        <end position="161"/>
    </location>
</feature>
<dbReference type="InterPro" id="IPR030417">
    <property type="entry name" value="MS4A"/>
</dbReference>
<dbReference type="EMBL" id="JAODUO010000409">
    <property type="protein sequence ID" value="KAK2181147.1"/>
    <property type="molecule type" value="Genomic_DNA"/>
</dbReference>
<keyword evidence="1" id="KW-0472">Membrane</keyword>
<sequence>MLQTQNVVVVPSHDGTTYPNYSKKSSLVLGIFHLVIVFVLFIMSIVGVALATAATNRSSLVFPMIGCALYLAAGICAVVAGCNGKRGVVIASTVLNIICAVIAVIYVIIMVIAIAALHALLATTNHSYYIQGNYNSSTTASHAAIKVLLGVFYVIFFVYLAQAVITIWTSAIGCSVTCCGSNNQTQPPVVMTTTSGAPVVVPMHGQQIVQTSYAPPNYDHQAGGYNPGAGMPLKQ</sequence>
<dbReference type="Proteomes" id="UP001209878">
    <property type="component" value="Unassembled WGS sequence"/>
</dbReference>
<keyword evidence="1" id="KW-1133">Transmembrane helix</keyword>
<evidence type="ECO:0000256" key="1">
    <source>
        <dbReference type="SAM" id="Phobius"/>
    </source>
</evidence>
<evidence type="ECO:0000313" key="2">
    <source>
        <dbReference type="EMBL" id="KAK2181147.1"/>
    </source>
</evidence>
<reference evidence="2" key="1">
    <citation type="journal article" date="2023" name="Mol. Biol. Evol.">
        <title>Third-Generation Sequencing Reveals the Adaptive Role of the Epigenome in Three Deep-Sea Polychaetes.</title>
        <authorList>
            <person name="Perez M."/>
            <person name="Aroh O."/>
            <person name="Sun Y."/>
            <person name="Lan Y."/>
            <person name="Juniper S.K."/>
            <person name="Young C.R."/>
            <person name="Angers B."/>
            <person name="Qian P.Y."/>
        </authorList>
    </citation>
    <scope>NUCLEOTIDE SEQUENCE</scope>
    <source>
        <strain evidence="2">R07B-5</strain>
    </source>
</reference>
<protein>
    <submittedName>
        <fullName evidence="2">Uncharacterized protein</fullName>
    </submittedName>
</protein>
<feature type="transmembrane region" description="Helical" evidence="1">
    <location>
        <begin position="94"/>
        <end position="120"/>
    </location>
</feature>
<keyword evidence="1" id="KW-0812">Transmembrane</keyword>
<name>A0AAD9NSH6_RIDPI</name>
<evidence type="ECO:0000313" key="3">
    <source>
        <dbReference type="Proteomes" id="UP001209878"/>
    </source>
</evidence>
<dbReference type="PANTHER" id="PTHR23320">
    <property type="entry name" value="MEMBRANE-SPANNING 4-DOMAINS SUBFAMILY A MS4A -RELATED"/>
    <property type="match status" value="1"/>
</dbReference>
<dbReference type="AlphaFoldDB" id="A0AAD9NSH6"/>
<accession>A0AAD9NSH6</accession>
<proteinExistence type="predicted"/>
<dbReference type="PANTHER" id="PTHR23320:SF130">
    <property type="entry name" value="TRANSMEMBRANE PROTEIN 212"/>
    <property type="match status" value="1"/>
</dbReference>
<comment type="caution">
    <text evidence="2">The sequence shown here is derived from an EMBL/GenBank/DDBJ whole genome shotgun (WGS) entry which is preliminary data.</text>
</comment>
<feature type="transmembrane region" description="Helical" evidence="1">
    <location>
        <begin position="60"/>
        <end position="82"/>
    </location>
</feature>